<organism evidence="1 2">
    <name type="scientific">Sphingobium yanoikuyae</name>
    <name type="common">Sphingomonas yanoikuyae</name>
    <dbReference type="NCBI Taxonomy" id="13690"/>
    <lineage>
        <taxon>Bacteria</taxon>
        <taxon>Pseudomonadati</taxon>
        <taxon>Pseudomonadota</taxon>
        <taxon>Alphaproteobacteria</taxon>
        <taxon>Sphingomonadales</taxon>
        <taxon>Sphingomonadaceae</taxon>
        <taxon>Sphingobium</taxon>
    </lineage>
</organism>
<accession>A0A084E9L1</accession>
<proteinExistence type="predicted"/>
<dbReference type="EMBL" id="JGVR01000049">
    <property type="protein sequence ID" value="KEZ14653.1"/>
    <property type="molecule type" value="Genomic_DNA"/>
</dbReference>
<comment type="caution">
    <text evidence="1">The sequence shown here is derived from an EMBL/GenBank/DDBJ whole genome shotgun (WGS) entry which is preliminary data.</text>
</comment>
<name>A0A084E9L1_SPHYA</name>
<reference evidence="1 2" key="1">
    <citation type="submission" date="2014-03" db="EMBL/GenBank/DDBJ databases">
        <title>Genome sequence of Sphingobium yanoikuyae B1.</title>
        <authorList>
            <person name="Gan H.M."/>
            <person name="Gan H.Y."/>
            <person name="Savka M.A."/>
        </authorList>
    </citation>
    <scope>NUCLEOTIDE SEQUENCE [LARGE SCALE GENOMIC DNA]</scope>
    <source>
        <strain evidence="1 2">B1</strain>
    </source>
</reference>
<evidence type="ECO:0000313" key="1">
    <source>
        <dbReference type="EMBL" id="KEZ14653.1"/>
    </source>
</evidence>
<evidence type="ECO:0000313" key="2">
    <source>
        <dbReference type="Proteomes" id="UP000028534"/>
    </source>
</evidence>
<protein>
    <submittedName>
        <fullName evidence="1">Uncharacterized protein</fullName>
    </submittedName>
</protein>
<dbReference type="Proteomes" id="UP000028534">
    <property type="component" value="Unassembled WGS sequence"/>
</dbReference>
<gene>
    <name evidence="1" type="ORF">CP98_04749</name>
</gene>
<sequence length="151" mass="16839">MGEADEASFKSLADRCRIGQLIGKDEIETAQDCPIQDFGQISRSDDDRRPGVLVEELEKRVQHPARFTHVIAIAPRCGESIDLVEEIDATRRFDGVEHEFQFLGGLAHELCYEAVQHHGKERKLELAGKAVGAHRLSSARRSGKQNAPPRL</sequence>
<dbReference type="AlphaFoldDB" id="A0A084E9L1"/>
<dbReference type="PATRIC" id="fig|13690.10.peg.4896"/>